<dbReference type="Gene3D" id="1.10.287.2250">
    <property type="match status" value="1"/>
</dbReference>
<gene>
    <name evidence="4" type="ORF">Q5P01_011773</name>
</gene>
<dbReference type="Proteomes" id="UP001187415">
    <property type="component" value="Unassembled WGS sequence"/>
</dbReference>
<evidence type="ECO:0000313" key="4">
    <source>
        <dbReference type="EMBL" id="KAK2845114.1"/>
    </source>
</evidence>
<evidence type="ECO:0000256" key="1">
    <source>
        <dbReference type="SAM" id="MobiDB-lite"/>
    </source>
</evidence>
<dbReference type="EMBL" id="JAUPFM010000008">
    <property type="protein sequence ID" value="KAK2845114.1"/>
    <property type="molecule type" value="Genomic_DNA"/>
</dbReference>
<keyword evidence="5" id="KW-1185">Reference proteome</keyword>
<dbReference type="InterPro" id="IPR038765">
    <property type="entry name" value="Papain-like_cys_pep_sf"/>
</dbReference>
<comment type="caution">
    <text evidence="4">The sequence shown here is derived from an EMBL/GenBank/DDBJ whole genome shotgun (WGS) entry which is preliminary data.</text>
</comment>
<organism evidence="4 5">
    <name type="scientific">Channa striata</name>
    <name type="common">Snakehead murrel</name>
    <name type="synonym">Ophicephalus striatus</name>
    <dbReference type="NCBI Taxonomy" id="64152"/>
    <lineage>
        <taxon>Eukaryota</taxon>
        <taxon>Metazoa</taxon>
        <taxon>Chordata</taxon>
        <taxon>Craniata</taxon>
        <taxon>Vertebrata</taxon>
        <taxon>Euteleostomi</taxon>
        <taxon>Actinopterygii</taxon>
        <taxon>Neopterygii</taxon>
        <taxon>Teleostei</taxon>
        <taxon>Neoteleostei</taxon>
        <taxon>Acanthomorphata</taxon>
        <taxon>Anabantaria</taxon>
        <taxon>Anabantiformes</taxon>
        <taxon>Channoidei</taxon>
        <taxon>Channidae</taxon>
        <taxon>Channa</taxon>
    </lineage>
</organism>
<reference evidence="4" key="1">
    <citation type="submission" date="2023-07" db="EMBL/GenBank/DDBJ databases">
        <title>Chromosome-level Genome Assembly of Striped Snakehead (Channa striata).</title>
        <authorList>
            <person name="Liu H."/>
        </authorList>
    </citation>
    <scope>NUCLEOTIDE SEQUENCE</scope>
    <source>
        <strain evidence="4">Gz</strain>
        <tissue evidence="4">Muscle</tissue>
    </source>
</reference>
<dbReference type="SUPFAM" id="SSF54001">
    <property type="entry name" value="Cysteine proteinases"/>
    <property type="match status" value="1"/>
</dbReference>
<evidence type="ECO:0000313" key="5">
    <source>
        <dbReference type="Proteomes" id="UP001187415"/>
    </source>
</evidence>
<name>A0AA88SW07_CHASR</name>
<dbReference type="InterPro" id="IPR013201">
    <property type="entry name" value="Prot_inhib_I29"/>
</dbReference>
<dbReference type="SMART" id="SM00848">
    <property type="entry name" value="Inhibitor_I29"/>
    <property type="match status" value="1"/>
</dbReference>
<accession>A0AA88SW07</accession>
<evidence type="ECO:0000256" key="2">
    <source>
        <dbReference type="SAM" id="SignalP"/>
    </source>
</evidence>
<feature type="domain" description="Cathepsin propeptide inhibitor" evidence="3">
    <location>
        <begin position="34"/>
        <end position="94"/>
    </location>
</feature>
<feature type="chain" id="PRO_5041670628" description="Cathepsin propeptide inhibitor domain-containing protein" evidence="2">
    <location>
        <begin position="25"/>
        <end position="177"/>
    </location>
</feature>
<feature type="signal peptide" evidence="2">
    <location>
        <begin position="1"/>
        <end position="24"/>
    </location>
</feature>
<proteinExistence type="predicted"/>
<sequence length="177" mass="19261">MTPTVQGLVLGSLLFVSLWAGTSAAFDSGLNVHWELWKKTHGKMYQNEVEDARRRDLWEKNLKFITVHNLEASLGIHTYELGMNHMGDMTSEEILTSFATFRPPTDIQRAPSPFTGTSGAAAPGHHGLERQGLCHQCQDAGCLWLLLGLQCCRGPGGPVGQDNRKTGGPQPPEPGGL</sequence>
<keyword evidence="2" id="KW-0732">Signal</keyword>
<dbReference type="AlphaFoldDB" id="A0AA88SW07"/>
<feature type="region of interest" description="Disordered" evidence="1">
    <location>
        <begin position="158"/>
        <end position="177"/>
    </location>
</feature>
<evidence type="ECO:0000259" key="3">
    <source>
        <dbReference type="SMART" id="SM00848"/>
    </source>
</evidence>
<dbReference type="Pfam" id="PF08246">
    <property type="entry name" value="Inhibitor_I29"/>
    <property type="match status" value="1"/>
</dbReference>
<protein>
    <recommendedName>
        <fullName evidence="3">Cathepsin propeptide inhibitor domain-containing protein</fullName>
    </recommendedName>
</protein>